<keyword evidence="6" id="KW-0675">Receptor</keyword>
<feature type="compositionally biased region" description="Low complexity" evidence="8">
    <location>
        <begin position="838"/>
        <end position="854"/>
    </location>
</feature>
<protein>
    <recommendedName>
        <fullName evidence="11">G-protein coupled receptors family 2 profile 2 domain-containing protein</fullName>
    </recommendedName>
</protein>
<keyword evidence="13" id="KW-1185">Reference proteome</keyword>
<feature type="compositionally biased region" description="Polar residues" evidence="8">
    <location>
        <begin position="942"/>
        <end position="954"/>
    </location>
</feature>
<dbReference type="InterPro" id="IPR017981">
    <property type="entry name" value="GPCR_2-like_7TM"/>
</dbReference>
<evidence type="ECO:0000256" key="6">
    <source>
        <dbReference type="ARBA" id="ARBA00023040"/>
    </source>
</evidence>
<comment type="similarity">
    <text evidence="2">Belongs to the G-protein coupled receptor 2 family. Mth subfamily.</text>
</comment>
<dbReference type="Pfam" id="PF06652">
    <property type="entry name" value="Methuselah_N"/>
    <property type="match status" value="1"/>
</dbReference>
<sequence>MCCVCLVPHNDATWCPQAPAMTVRAAWVCLVLVVCVVVGTGEGVGEVGNDGVGVEHEIALDEDYPGGYQDYPVDNHYGDESYSEYLPDLKNMTLRKCRCNGEQYSDDDGKCHNATSTYVFVVNPYHGEHQAAATSDLGNVKVEPLTCPPNHHLVTLDSNLGHYFPLLVSGGLVWEAQLFQEYCFVHTLDTSTGRPEAFQANICIPPLPIPHCCPPQHALLPDGNCSKDNNVPTLTPPVSVYGMEVVWQSEGEVESPVAPVSCPGKETLELGLVDRVSLMYSPHGLLLHWLPPMHHQPNLTFNFCLGVSTDHEYRARVCFSDPMAEHREKCRGVTCVRKCCQEGHKFEGIQCVPVVDNETISWHPEFYEKGSLKPGASPPSDLTIIHGMPLCSSFFMLEAHKSDEDRYYLQVDGTLHVPNFQRDFPAENYCLENFDTENDTALLPLICFEDQDRCTDVHNQAYPVLLGFSCIFLAITLLVYVSVPELHAKVHGKCLVSHVSALLLAYLSLIILKRTADTMPDVACKVMASIAHVSFLAAFFWLNVMCFDIWWTLKSMRPVAETGERSRLRFKMYSVYSWGCPLLISLVAIVVEYLPEDYNVIRPGFGDTMCWFENRQSLWAFFYGFVLVLVVLNIVFFCWVAWILIMAQNDPILQRTRQQNRERMWLYVKLFLVMGLTWITEVISWQERTCEAWIATDIINTLQGFSIFLIFICKRNMIKRIRTNWEPYLRRVKELFGPSRPPPSTRQAVHDTSSFSSSVHRPSQSNASQRTVQSQISLDPTTASRKLSTTSLGSLAGAPVHATSSMGSTGTPLTFSNSLSMDTITEATHQEAEEEEAAMQNQTEAAQKQGQQGEQKQEQQGEQKQGQGEQKQRQVEQEQEQGEQKQGQGEQNQGMVEDEKQDIEKKQPSQEIDRLSPASLKVSEPRTNDMTTEQMSPEEGSNHNTSNRIQTHPQGDTPHDTENTRLSGRVSPSQVEIDMPSDSPGQQEIDTQLRAPTSRDRMVNGALKASDEMVPIKTIEDRVSPSSNDNLEGNIDTVITPTPAGEDAIGSKGAPVECYNRAFTTDDDDDLPIEV</sequence>
<dbReference type="GO" id="GO:0007166">
    <property type="term" value="P:cell surface receptor signaling pathway"/>
    <property type="evidence" value="ECO:0007669"/>
    <property type="project" value="InterPro"/>
</dbReference>
<keyword evidence="6" id="KW-0807">Transducer</keyword>
<evidence type="ECO:0000313" key="13">
    <source>
        <dbReference type="Proteomes" id="UP001286313"/>
    </source>
</evidence>
<dbReference type="SUPFAM" id="SSF63877">
    <property type="entry name" value="Methuselah ectodomain"/>
    <property type="match status" value="1"/>
</dbReference>
<dbReference type="Proteomes" id="UP001286313">
    <property type="component" value="Unassembled WGS sequence"/>
</dbReference>
<dbReference type="InterPro" id="IPR000832">
    <property type="entry name" value="GPCR_2_secretin-like"/>
</dbReference>
<feature type="compositionally biased region" description="Polar residues" evidence="8">
    <location>
        <begin position="802"/>
        <end position="822"/>
    </location>
</feature>
<dbReference type="InterPro" id="IPR052808">
    <property type="entry name" value="GPCR_Mth-like"/>
</dbReference>
<dbReference type="PANTHER" id="PTHR46953">
    <property type="entry name" value="G-PROTEIN COUPLED RECEPTOR MTH-LIKE 1-RELATED"/>
    <property type="match status" value="1"/>
</dbReference>
<feature type="region of interest" description="Disordered" evidence="8">
    <location>
        <begin position="739"/>
        <end position="1000"/>
    </location>
</feature>
<evidence type="ECO:0000256" key="5">
    <source>
        <dbReference type="ARBA" id="ARBA00022989"/>
    </source>
</evidence>
<evidence type="ECO:0000256" key="10">
    <source>
        <dbReference type="SAM" id="SignalP"/>
    </source>
</evidence>
<evidence type="ECO:0000256" key="4">
    <source>
        <dbReference type="ARBA" id="ARBA00022729"/>
    </source>
</evidence>
<feature type="transmembrane region" description="Helical" evidence="9">
    <location>
        <begin position="495"/>
        <end position="512"/>
    </location>
</feature>
<dbReference type="GO" id="GO:0004930">
    <property type="term" value="F:G protein-coupled receptor activity"/>
    <property type="evidence" value="ECO:0007669"/>
    <property type="project" value="UniProtKB-KW"/>
</dbReference>
<keyword evidence="6" id="KW-0297">G-protein coupled receptor</keyword>
<dbReference type="CDD" id="cd15039">
    <property type="entry name" value="7tmB3_Methuselah-like"/>
    <property type="match status" value="1"/>
</dbReference>
<dbReference type="AlphaFoldDB" id="A0AAE1KEZ4"/>
<dbReference type="InterPro" id="IPR036272">
    <property type="entry name" value="Methuselah_N_sf"/>
</dbReference>
<evidence type="ECO:0000256" key="9">
    <source>
        <dbReference type="SAM" id="Phobius"/>
    </source>
</evidence>
<dbReference type="Gene3D" id="2.170.180.11">
    <property type="entry name" value="Methuselah ectodomain, domain 2"/>
    <property type="match status" value="1"/>
</dbReference>
<evidence type="ECO:0000256" key="8">
    <source>
        <dbReference type="SAM" id="MobiDB-lite"/>
    </source>
</evidence>
<accession>A0AAE1KEZ4</accession>
<comment type="subcellular location">
    <subcellularLocation>
        <location evidence="1">Membrane</location>
        <topology evidence="1">Multi-pass membrane protein</topology>
    </subcellularLocation>
</comment>
<feature type="transmembrane region" description="Helical" evidence="9">
    <location>
        <begin position="621"/>
        <end position="645"/>
    </location>
</feature>
<dbReference type="InterPro" id="IPR010596">
    <property type="entry name" value="Methuselah_N_dom"/>
</dbReference>
<feature type="signal peptide" evidence="10">
    <location>
        <begin position="1"/>
        <end position="41"/>
    </location>
</feature>
<dbReference type="Gene3D" id="1.20.1070.10">
    <property type="entry name" value="Rhodopsin 7-helix transmembrane proteins"/>
    <property type="match status" value="1"/>
</dbReference>
<keyword evidence="7 9" id="KW-0472">Membrane</keyword>
<feature type="transmembrane region" description="Helical" evidence="9">
    <location>
        <begin position="666"/>
        <end position="686"/>
    </location>
</feature>
<dbReference type="InterPro" id="IPR023311">
    <property type="entry name" value="Methusela_ecto_dom_2"/>
</dbReference>
<keyword evidence="5 9" id="KW-1133">Transmembrane helix</keyword>
<dbReference type="Pfam" id="PF00002">
    <property type="entry name" value="7tm_2"/>
    <property type="match status" value="1"/>
</dbReference>
<evidence type="ECO:0000256" key="3">
    <source>
        <dbReference type="ARBA" id="ARBA00022692"/>
    </source>
</evidence>
<dbReference type="EMBL" id="JAWQEG010002465">
    <property type="protein sequence ID" value="KAK3871809.1"/>
    <property type="molecule type" value="Genomic_DNA"/>
</dbReference>
<feature type="compositionally biased region" description="Low complexity" evidence="8">
    <location>
        <begin position="884"/>
        <end position="894"/>
    </location>
</feature>
<feature type="region of interest" description="Disordered" evidence="8">
    <location>
        <begin position="1022"/>
        <end position="1052"/>
    </location>
</feature>
<evidence type="ECO:0000256" key="7">
    <source>
        <dbReference type="ARBA" id="ARBA00023136"/>
    </source>
</evidence>
<feature type="chain" id="PRO_5042111834" description="G-protein coupled receptors family 2 profile 2 domain-containing protein" evidence="10">
    <location>
        <begin position="42"/>
        <end position="1075"/>
    </location>
</feature>
<evidence type="ECO:0000256" key="1">
    <source>
        <dbReference type="ARBA" id="ARBA00004141"/>
    </source>
</evidence>
<gene>
    <name evidence="12" type="ORF">Pcinc_023071</name>
</gene>
<name>A0AAE1KEZ4_PETCI</name>
<feature type="transmembrane region" description="Helical" evidence="9">
    <location>
        <begin position="532"/>
        <end position="553"/>
    </location>
</feature>
<dbReference type="GO" id="GO:0016020">
    <property type="term" value="C:membrane"/>
    <property type="evidence" value="ECO:0007669"/>
    <property type="project" value="UniProtKB-SubCell"/>
</dbReference>
<feature type="transmembrane region" description="Helical" evidence="9">
    <location>
        <begin position="573"/>
        <end position="594"/>
    </location>
</feature>
<keyword evidence="4 10" id="KW-0732">Signal</keyword>
<dbReference type="PANTHER" id="PTHR46953:SF1">
    <property type="entry name" value="G-PROTEIN COUPLED RECEPTOR MTH-LIKE 1-RELATED"/>
    <property type="match status" value="1"/>
</dbReference>
<reference evidence="12" key="1">
    <citation type="submission" date="2023-10" db="EMBL/GenBank/DDBJ databases">
        <title>Genome assemblies of two species of porcelain crab, Petrolisthes cinctipes and Petrolisthes manimaculis (Anomura: Porcellanidae).</title>
        <authorList>
            <person name="Angst P."/>
        </authorList>
    </citation>
    <scope>NUCLEOTIDE SEQUENCE</scope>
    <source>
        <strain evidence="12">PB745_01</strain>
        <tissue evidence="12">Gill</tissue>
    </source>
</reference>
<feature type="compositionally biased region" description="Polar residues" evidence="8">
    <location>
        <begin position="964"/>
        <end position="974"/>
    </location>
</feature>
<feature type="compositionally biased region" description="Polar residues" evidence="8">
    <location>
        <begin position="745"/>
        <end position="793"/>
    </location>
</feature>
<organism evidence="12 13">
    <name type="scientific">Petrolisthes cinctipes</name>
    <name type="common">Flat porcelain crab</name>
    <dbReference type="NCBI Taxonomy" id="88211"/>
    <lineage>
        <taxon>Eukaryota</taxon>
        <taxon>Metazoa</taxon>
        <taxon>Ecdysozoa</taxon>
        <taxon>Arthropoda</taxon>
        <taxon>Crustacea</taxon>
        <taxon>Multicrustacea</taxon>
        <taxon>Malacostraca</taxon>
        <taxon>Eumalacostraca</taxon>
        <taxon>Eucarida</taxon>
        <taxon>Decapoda</taxon>
        <taxon>Pleocyemata</taxon>
        <taxon>Anomura</taxon>
        <taxon>Galatheoidea</taxon>
        <taxon>Porcellanidae</taxon>
        <taxon>Petrolisthes</taxon>
    </lineage>
</organism>
<keyword evidence="3 9" id="KW-0812">Transmembrane</keyword>
<evidence type="ECO:0000256" key="2">
    <source>
        <dbReference type="ARBA" id="ARBA00008979"/>
    </source>
</evidence>
<feature type="transmembrane region" description="Helical" evidence="9">
    <location>
        <begin position="692"/>
        <end position="712"/>
    </location>
</feature>
<feature type="transmembrane region" description="Helical" evidence="9">
    <location>
        <begin position="461"/>
        <end position="483"/>
    </location>
</feature>
<feature type="domain" description="G-protein coupled receptors family 2 profile 2" evidence="11">
    <location>
        <begin position="458"/>
        <end position="715"/>
    </location>
</feature>
<proteinExistence type="inferred from homology"/>
<feature type="compositionally biased region" description="Basic and acidic residues" evidence="8">
    <location>
        <begin position="902"/>
        <end position="914"/>
    </location>
</feature>
<dbReference type="PROSITE" id="PS50261">
    <property type="entry name" value="G_PROTEIN_RECEP_F2_4"/>
    <property type="match status" value="1"/>
</dbReference>
<comment type="caution">
    <text evidence="12">The sequence shown here is derived from an EMBL/GenBank/DDBJ whole genome shotgun (WGS) entry which is preliminary data.</text>
</comment>
<evidence type="ECO:0000313" key="12">
    <source>
        <dbReference type="EMBL" id="KAK3871809.1"/>
    </source>
</evidence>
<evidence type="ECO:0000259" key="11">
    <source>
        <dbReference type="PROSITE" id="PS50261"/>
    </source>
</evidence>